<dbReference type="EMBL" id="JACXWA010000054">
    <property type="protein sequence ID" value="MBD3870312.1"/>
    <property type="molecule type" value="Genomic_DNA"/>
</dbReference>
<gene>
    <name evidence="2" type="ORF">IFJ97_02995</name>
</gene>
<feature type="signal peptide" evidence="1">
    <location>
        <begin position="1"/>
        <end position="21"/>
    </location>
</feature>
<organism evidence="2 3">
    <name type="scientific">Candidatus Sulfomarinibacter kjeldsenii</name>
    <dbReference type="NCBI Taxonomy" id="2885994"/>
    <lineage>
        <taxon>Bacteria</taxon>
        <taxon>Pseudomonadati</taxon>
        <taxon>Acidobacteriota</taxon>
        <taxon>Thermoanaerobaculia</taxon>
        <taxon>Thermoanaerobaculales</taxon>
        <taxon>Candidatus Sulfomarinibacteraceae</taxon>
        <taxon>Candidatus Sulfomarinibacter</taxon>
    </lineage>
</organism>
<accession>A0A8J6XWT6</accession>
<evidence type="ECO:0008006" key="4">
    <source>
        <dbReference type="Google" id="ProtNLM"/>
    </source>
</evidence>
<comment type="caution">
    <text evidence="2">The sequence shown here is derived from an EMBL/GenBank/DDBJ whole genome shotgun (WGS) entry which is preliminary data.</text>
</comment>
<reference evidence="2 3" key="1">
    <citation type="submission" date="2020-08" db="EMBL/GenBank/DDBJ databases">
        <title>Acidobacteriota in marine sediments use diverse sulfur dissimilation pathways.</title>
        <authorList>
            <person name="Wasmund K."/>
        </authorList>
    </citation>
    <scope>NUCLEOTIDE SEQUENCE [LARGE SCALE GENOMIC DNA]</scope>
    <source>
        <strain evidence="2">MAG AM3-A</strain>
    </source>
</reference>
<sequence>MELKKILAFVFCIVLAVSAVAQEAGEGEPEEPDTYKEQYEKYQKQAKKTIEYPWFVGGAVGLAFGSETSYAEFSPIFGYRFSPLFQLGGSLTFRYRKDKRYEPDLSTTDFGASVVARFFVFDPIFLQAEVERLNWEYIGITDEGYESVEDTYTGYYAGFGFVQRASERVAMYMAFLWDFSYDENEPSPNTRPYLIRIGFGFAF</sequence>
<feature type="chain" id="PRO_5035235523" description="Outer membrane protein beta-barrel domain-containing protein" evidence="1">
    <location>
        <begin position="22"/>
        <end position="203"/>
    </location>
</feature>
<evidence type="ECO:0000313" key="2">
    <source>
        <dbReference type="EMBL" id="MBD3870312.1"/>
    </source>
</evidence>
<proteinExistence type="predicted"/>
<evidence type="ECO:0000313" key="3">
    <source>
        <dbReference type="Proteomes" id="UP000598633"/>
    </source>
</evidence>
<name>A0A8J6XWT6_9BACT</name>
<protein>
    <recommendedName>
        <fullName evidence="4">Outer membrane protein beta-barrel domain-containing protein</fullName>
    </recommendedName>
</protein>
<dbReference type="InterPro" id="IPR011250">
    <property type="entry name" value="OMP/PagP_B-barrel"/>
</dbReference>
<evidence type="ECO:0000256" key="1">
    <source>
        <dbReference type="SAM" id="SignalP"/>
    </source>
</evidence>
<keyword evidence="1" id="KW-0732">Signal</keyword>
<dbReference type="Proteomes" id="UP000598633">
    <property type="component" value="Unassembled WGS sequence"/>
</dbReference>
<dbReference type="SUPFAM" id="SSF56925">
    <property type="entry name" value="OMPA-like"/>
    <property type="match status" value="1"/>
</dbReference>
<dbReference type="AlphaFoldDB" id="A0A8J6XWT6"/>